<dbReference type="Proteomes" id="UP000294164">
    <property type="component" value="Unassembled WGS sequence"/>
</dbReference>
<evidence type="ECO:0000313" key="2">
    <source>
        <dbReference type="Proteomes" id="UP000294164"/>
    </source>
</evidence>
<dbReference type="RefSeq" id="WP_130534735.1">
    <property type="nucleotide sequence ID" value="NZ_SHMG01000006.1"/>
</dbReference>
<comment type="caution">
    <text evidence="1">The sequence shown here is derived from an EMBL/GenBank/DDBJ whole genome shotgun (WGS) entry which is preliminary data.</text>
</comment>
<dbReference type="EMBL" id="SHMG01000006">
    <property type="protein sequence ID" value="TAA41575.1"/>
    <property type="molecule type" value="Genomic_DNA"/>
</dbReference>
<proteinExistence type="predicted"/>
<reference evidence="1 2" key="1">
    <citation type="submission" date="2019-02" db="EMBL/GenBank/DDBJ databases">
        <title>WGS of Pseudoxanthomonas species novum from clinical isolates.</title>
        <authorList>
            <person name="Bernier A.-M."/>
            <person name="Bernard K."/>
            <person name="Vachon A."/>
        </authorList>
    </citation>
    <scope>NUCLEOTIDE SEQUENCE [LARGE SCALE GENOMIC DNA]</scope>
    <source>
        <strain evidence="1 2">NML130969</strain>
    </source>
</reference>
<sequence>MDYQIVSEEEFMDALSSSERFIMFHNQQGMRIQLHTDFNDGGASLHTIHDVLHFLNQALEAGKAVKIEVSDE</sequence>
<protein>
    <submittedName>
        <fullName evidence="1">Uncharacterized protein</fullName>
    </submittedName>
</protein>
<evidence type="ECO:0000313" key="1">
    <source>
        <dbReference type="EMBL" id="TAA41575.1"/>
    </source>
</evidence>
<gene>
    <name evidence="1" type="ORF">EA655_11585</name>
</gene>
<organism evidence="1 2">
    <name type="scientific">Pseudoxanthomonas winnipegensis</name>
    <dbReference type="NCBI Taxonomy" id="2480810"/>
    <lineage>
        <taxon>Bacteria</taxon>
        <taxon>Pseudomonadati</taxon>
        <taxon>Pseudomonadota</taxon>
        <taxon>Gammaproteobacteria</taxon>
        <taxon>Lysobacterales</taxon>
        <taxon>Lysobacteraceae</taxon>
        <taxon>Pseudoxanthomonas</taxon>
    </lineage>
</organism>
<accession>A0A4Q8M4J4</accession>
<dbReference type="AlphaFoldDB" id="A0A4Q8M4J4"/>
<name>A0A4Q8M4J4_9GAMM</name>